<dbReference type="InterPro" id="IPR056314">
    <property type="entry name" value="AP3B1/2_C"/>
</dbReference>
<feature type="region of interest" description="Disordered" evidence="8">
    <location>
        <begin position="143"/>
        <end position="238"/>
    </location>
</feature>
<comment type="caution">
    <text evidence="11">The sequence shown here is derived from an EMBL/GenBank/DDBJ whole genome shotgun (WGS) entry which is preliminary data.</text>
</comment>
<dbReference type="GO" id="GO:0015031">
    <property type="term" value="P:protein transport"/>
    <property type="evidence" value="ECO:0007669"/>
    <property type="project" value="UniProtKB-KW"/>
</dbReference>
<name>A0A815S6W4_9BILA</name>
<evidence type="ECO:0000256" key="3">
    <source>
        <dbReference type="ARBA" id="ARBA00022448"/>
    </source>
</evidence>
<evidence type="ECO:0000259" key="10">
    <source>
        <dbReference type="Pfam" id="PF24080"/>
    </source>
</evidence>
<keyword evidence="3" id="KW-0813">Transport</keyword>
<feature type="non-terminal residue" evidence="11">
    <location>
        <position position="498"/>
    </location>
</feature>
<evidence type="ECO:0000256" key="6">
    <source>
        <dbReference type="ARBA" id="ARBA00023136"/>
    </source>
</evidence>
<reference evidence="11" key="1">
    <citation type="submission" date="2021-02" db="EMBL/GenBank/DDBJ databases">
        <authorList>
            <person name="Nowell W R."/>
        </authorList>
    </citation>
    <scope>NUCLEOTIDE SEQUENCE</scope>
</reference>
<evidence type="ECO:0000256" key="8">
    <source>
        <dbReference type="SAM" id="MobiDB-lite"/>
    </source>
</evidence>
<gene>
    <name evidence="11" type="ORF">ZHD862_LOCUS36822</name>
</gene>
<dbReference type="InterPro" id="IPR029390">
    <property type="entry name" value="AP3B_C"/>
</dbReference>
<dbReference type="GO" id="GO:0016192">
    <property type="term" value="P:vesicle-mediated transport"/>
    <property type="evidence" value="ECO:0007669"/>
    <property type="project" value="InterPro"/>
</dbReference>
<evidence type="ECO:0000256" key="7">
    <source>
        <dbReference type="ARBA" id="ARBA00023329"/>
    </source>
</evidence>
<dbReference type="Pfam" id="PF14796">
    <property type="entry name" value="AP3B1_C"/>
    <property type="match status" value="1"/>
</dbReference>
<dbReference type="InterPro" id="IPR011989">
    <property type="entry name" value="ARM-like"/>
</dbReference>
<keyword evidence="4" id="KW-0653">Protein transport</keyword>
<dbReference type="EMBL" id="CAJNOT010006310">
    <property type="protein sequence ID" value="CAF1486899.1"/>
    <property type="molecule type" value="Genomic_DNA"/>
</dbReference>
<dbReference type="Proteomes" id="UP000663864">
    <property type="component" value="Unassembled WGS sequence"/>
</dbReference>
<dbReference type="Pfam" id="PF24080">
    <property type="entry name" value="AP3B1_C_2"/>
    <property type="match status" value="1"/>
</dbReference>
<evidence type="ECO:0000256" key="1">
    <source>
        <dbReference type="ARBA" id="ARBA00004180"/>
    </source>
</evidence>
<evidence type="ECO:0000313" key="11">
    <source>
        <dbReference type="EMBL" id="CAF1486899.1"/>
    </source>
</evidence>
<dbReference type="GO" id="GO:0005794">
    <property type="term" value="C:Golgi apparatus"/>
    <property type="evidence" value="ECO:0007669"/>
    <property type="project" value="UniProtKB-SubCell"/>
</dbReference>
<accession>A0A815S6W4</accession>
<dbReference type="InterPro" id="IPR026739">
    <property type="entry name" value="AP_beta"/>
</dbReference>
<dbReference type="AlphaFoldDB" id="A0A815S6W4"/>
<feature type="compositionally biased region" description="Acidic residues" evidence="8">
    <location>
        <begin position="167"/>
        <end position="197"/>
    </location>
</feature>
<keyword evidence="6" id="KW-0472">Membrane</keyword>
<evidence type="ECO:0000256" key="2">
    <source>
        <dbReference type="ARBA" id="ARBA00004555"/>
    </source>
</evidence>
<feature type="domain" description="AP-3 complex subunit beta C-terminal" evidence="9">
    <location>
        <begin position="219"/>
        <end position="337"/>
    </location>
</feature>
<organism evidence="11 12">
    <name type="scientific">Rotaria sordida</name>
    <dbReference type="NCBI Taxonomy" id="392033"/>
    <lineage>
        <taxon>Eukaryota</taxon>
        <taxon>Metazoa</taxon>
        <taxon>Spiralia</taxon>
        <taxon>Gnathifera</taxon>
        <taxon>Rotifera</taxon>
        <taxon>Eurotatoria</taxon>
        <taxon>Bdelloidea</taxon>
        <taxon>Philodinida</taxon>
        <taxon>Philodinidae</taxon>
        <taxon>Rotaria</taxon>
    </lineage>
</organism>
<keyword evidence="5" id="KW-0333">Golgi apparatus</keyword>
<evidence type="ECO:0000313" key="12">
    <source>
        <dbReference type="Proteomes" id="UP000663864"/>
    </source>
</evidence>
<comment type="subcellular location">
    <subcellularLocation>
        <location evidence="1">Cytoplasmic vesicle membrane</location>
        <topology evidence="1">Peripheral membrane protein</topology>
        <orientation evidence="1">Cytoplasmic side</orientation>
    </subcellularLocation>
    <subcellularLocation>
        <location evidence="2">Golgi apparatus</location>
    </subcellularLocation>
</comment>
<feature type="domain" description="AP-3 complex subunit beta-1/2 C-terminal" evidence="10">
    <location>
        <begin position="360"/>
        <end position="454"/>
    </location>
</feature>
<sequence length="498" mass="56658">DHRHNQIVPVRLHRAQNDEHFATATIRYMKDFASFFGNAAKLYLMNPKQTQLLVQYVFNLAKYDTNYDTRDKARLLRTLFFHSEKCPPVSRNAKKILLTPKPAPILESILRGQEQYTIGILSYVIVQKAASYQDLSDFPLEPPDPTKSCANAGIAAGGKKKNRTDEEFYSDEEEESEEEEEEEKPTDNINETDEYEQLDTLLPNIIDNQPESSEEESEEMKSFLGATSTSTPTIQQTNKTNALDDLNSLQSSPVNYYQQYDCFNRITGQGLQIQYHFSGTSFRRAPNMVHVELISTNTTTNRDIYSIKFLKSKSDVNIEGSNKIDILPSDATIISSIALFDISFDGDQLSSPLSILCHVGELIEQKFLSEQEFNQNLARLRVQTKILQCTNILSVPSNFGDLTIYRFSGQTILSESLILLTIQLNILQSIINLTINSDRIILATMLLNDIKQTLSIVFIKSWKEFQDVYNTANNNATLKQSKEYDKAQNSYDELNKAH</sequence>
<keyword evidence="7" id="KW-0968">Cytoplasmic vesicle</keyword>
<dbReference type="PANTHER" id="PTHR11134">
    <property type="entry name" value="ADAPTOR COMPLEX SUBUNIT BETA FAMILY MEMBER"/>
    <property type="match status" value="1"/>
</dbReference>
<proteinExistence type="predicted"/>
<evidence type="ECO:0000256" key="5">
    <source>
        <dbReference type="ARBA" id="ARBA00023034"/>
    </source>
</evidence>
<evidence type="ECO:0000256" key="4">
    <source>
        <dbReference type="ARBA" id="ARBA00022927"/>
    </source>
</evidence>
<dbReference type="Gene3D" id="1.25.10.10">
    <property type="entry name" value="Leucine-rich Repeat Variant"/>
    <property type="match status" value="1"/>
</dbReference>
<feature type="compositionally biased region" description="Polar residues" evidence="8">
    <location>
        <begin position="225"/>
        <end position="238"/>
    </location>
</feature>
<dbReference type="GO" id="GO:0030659">
    <property type="term" value="C:cytoplasmic vesicle membrane"/>
    <property type="evidence" value="ECO:0007669"/>
    <property type="project" value="UniProtKB-SubCell"/>
</dbReference>
<evidence type="ECO:0000259" key="9">
    <source>
        <dbReference type="Pfam" id="PF14796"/>
    </source>
</evidence>
<protein>
    <submittedName>
        <fullName evidence="11">Uncharacterized protein</fullName>
    </submittedName>
</protein>